<proteinExistence type="predicted"/>
<protein>
    <submittedName>
        <fullName evidence="5">Uncharacterized protein</fullName>
    </submittedName>
</protein>
<feature type="compositionally biased region" description="Basic and acidic residues" evidence="4">
    <location>
        <begin position="8"/>
        <end position="24"/>
    </location>
</feature>
<accession>A0ABP0NCW9</accession>
<dbReference type="PANTHER" id="PTHR24171">
    <property type="entry name" value="ANKYRIN REPEAT DOMAIN-CONTAINING PROTEIN 39-RELATED"/>
    <property type="match status" value="1"/>
</dbReference>
<keyword evidence="2 3" id="KW-0040">ANK repeat</keyword>
<evidence type="ECO:0000256" key="2">
    <source>
        <dbReference type="ARBA" id="ARBA00023043"/>
    </source>
</evidence>
<evidence type="ECO:0000256" key="3">
    <source>
        <dbReference type="PROSITE-ProRule" id="PRU00023"/>
    </source>
</evidence>
<evidence type="ECO:0000256" key="4">
    <source>
        <dbReference type="SAM" id="MobiDB-lite"/>
    </source>
</evidence>
<feature type="compositionally biased region" description="Basic residues" evidence="4">
    <location>
        <begin position="358"/>
        <end position="368"/>
    </location>
</feature>
<organism evidence="5 6">
    <name type="scientific">Durusdinium trenchii</name>
    <dbReference type="NCBI Taxonomy" id="1381693"/>
    <lineage>
        <taxon>Eukaryota</taxon>
        <taxon>Sar</taxon>
        <taxon>Alveolata</taxon>
        <taxon>Dinophyceae</taxon>
        <taxon>Suessiales</taxon>
        <taxon>Symbiodiniaceae</taxon>
        <taxon>Durusdinium</taxon>
    </lineage>
</organism>
<keyword evidence="6" id="KW-1185">Reference proteome</keyword>
<dbReference type="PANTHER" id="PTHR24171:SF9">
    <property type="entry name" value="ANKYRIN REPEAT DOMAIN-CONTAINING PROTEIN 39"/>
    <property type="match status" value="1"/>
</dbReference>
<keyword evidence="1" id="KW-0677">Repeat</keyword>
<reference evidence="5 6" key="1">
    <citation type="submission" date="2024-02" db="EMBL/GenBank/DDBJ databases">
        <authorList>
            <person name="Chen Y."/>
            <person name="Shah S."/>
            <person name="Dougan E. K."/>
            <person name="Thang M."/>
            <person name="Chan C."/>
        </authorList>
    </citation>
    <scope>NUCLEOTIDE SEQUENCE [LARGE SCALE GENOMIC DNA]</scope>
</reference>
<feature type="repeat" description="ANK" evidence="3">
    <location>
        <begin position="120"/>
        <end position="152"/>
    </location>
</feature>
<evidence type="ECO:0000313" key="5">
    <source>
        <dbReference type="EMBL" id="CAK9061633.1"/>
    </source>
</evidence>
<sequence length="368" mass="40570">MHKGFASPDHRDLDRQDARSDRGSPIRRAPRMPAFAPLERPTYDPFGPLGGYELGPAGQGEPVWSRLKGSVYPVLDLCMDAYYASLSKSFQGDIEFLHHVAAAVEFIHEGADVDVRDDASGGSCLHFAAGSGSLPLCKTLLSAKARLYARDINLQTPLWWAINDNHREVCRALLGLDPAQVLVTNIDQLTPLHEAAFLGRTQLVDLLLSRFSTQQHWNRYGRAVRLPSGPNMRAGRRLLSPLHLACRQGHLATCAVLLKAFADPQLVCSHGRTALHHACAGASRLRDLRTGNILELCHLLLRQQPALVSLRDASGQTPLDLVQRYSFAPPELHLLLRKAAPVGVHQETFTKPRDGHGGHRRKLQTPKA</sequence>
<dbReference type="SUPFAM" id="SSF48403">
    <property type="entry name" value="Ankyrin repeat"/>
    <property type="match status" value="1"/>
</dbReference>
<evidence type="ECO:0000313" key="6">
    <source>
        <dbReference type="Proteomes" id="UP001642484"/>
    </source>
</evidence>
<dbReference type="EMBL" id="CAXAMN010021629">
    <property type="protein sequence ID" value="CAK9061633.1"/>
    <property type="molecule type" value="Genomic_DNA"/>
</dbReference>
<dbReference type="InterPro" id="IPR036770">
    <property type="entry name" value="Ankyrin_rpt-contain_sf"/>
</dbReference>
<evidence type="ECO:0000256" key="1">
    <source>
        <dbReference type="ARBA" id="ARBA00022737"/>
    </source>
</evidence>
<dbReference type="InterPro" id="IPR002110">
    <property type="entry name" value="Ankyrin_rpt"/>
</dbReference>
<gene>
    <name evidence="5" type="ORF">CCMP2556_LOCUS30300</name>
</gene>
<dbReference type="Pfam" id="PF12796">
    <property type="entry name" value="Ank_2"/>
    <property type="match status" value="2"/>
</dbReference>
<feature type="region of interest" description="Disordered" evidence="4">
    <location>
        <begin position="348"/>
        <end position="368"/>
    </location>
</feature>
<dbReference type="PROSITE" id="PS50088">
    <property type="entry name" value="ANK_REPEAT"/>
    <property type="match status" value="1"/>
</dbReference>
<dbReference type="Proteomes" id="UP001642484">
    <property type="component" value="Unassembled WGS sequence"/>
</dbReference>
<name>A0ABP0NCW9_9DINO</name>
<feature type="region of interest" description="Disordered" evidence="4">
    <location>
        <begin position="1"/>
        <end position="41"/>
    </location>
</feature>
<dbReference type="Gene3D" id="1.25.40.20">
    <property type="entry name" value="Ankyrin repeat-containing domain"/>
    <property type="match status" value="2"/>
</dbReference>
<comment type="caution">
    <text evidence="5">The sequence shown here is derived from an EMBL/GenBank/DDBJ whole genome shotgun (WGS) entry which is preliminary data.</text>
</comment>
<feature type="compositionally biased region" description="Basic and acidic residues" evidence="4">
    <location>
        <begin position="348"/>
        <end position="357"/>
    </location>
</feature>
<dbReference type="SMART" id="SM00248">
    <property type="entry name" value="ANK"/>
    <property type="match status" value="5"/>
</dbReference>